<gene>
    <name evidence="3" type="ORF">LTR97_006148</name>
</gene>
<accession>A0AAN7W958</accession>
<evidence type="ECO:0000256" key="1">
    <source>
        <dbReference type="SAM" id="Coils"/>
    </source>
</evidence>
<dbReference type="AlphaFoldDB" id="A0AAN7W958"/>
<feature type="compositionally biased region" description="Basic and acidic residues" evidence="2">
    <location>
        <begin position="39"/>
        <end position="51"/>
    </location>
</feature>
<organism evidence="3 4">
    <name type="scientific">Elasticomyces elasticus</name>
    <dbReference type="NCBI Taxonomy" id="574655"/>
    <lineage>
        <taxon>Eukaryota</taxon>
        <taxon>Fungi</taxon>
        <taxon>Dikarya</taxon>
        <taxon>Ascomycota</taxon>
        <taxon>Pezizomycotina</taxon>
        <taxon>Dothideomycetes</taxon>
        <taxon>Dothideomycetidae</taxon>
        <taxon>Mycosphaerellales</taxon>
        <taxon>Teratosphaeriaceae</taxon>
        <taxon>Elasticomyces</taxon>
    </lineage>
</organism>
<feature type="coiled-coil region" evidence="1">
    <location>
        <begin position="320"/>
        <end position="347"/>
    </location>
</feature>
<sequence length="631" mass="71688">MSRISRYTADKRYPVTQTLADLFYSTTKSRHQNRALQGNRDRPKEFQASDQRNDIVSEKLCDDTIAYLAPTLEKHKGCTIIDIHPGASLWSSKLHDFLQPKCHILMEPEDLYVEPFIKPLLEKPGSTYRHTSLTGAHPRDYWMNYDEVFKNLAPRTALSPDDPALRQIDPSFLVIGNLSRQYKVATRAKSVNFGSLIMQQFLYAALANELFHKGGLVRTLLWLPEVDKYTMFPISEVHRRPLNARLSVGSSITEVVGTLDLYNLKNVFYARRRQRAPVMETVIANRTKRLMDEQHMMPPKDRPLLHDRAHTDLSGFVSPLETTVRTWKQLEQQIDETEARLKEVAEIAPHRGVRQLTSTKQITGKHPDYSILTMDLKYPQCGPVSKTYAGSALNVDAIAIFADAGLRIVNLEVGLYVLSEQDKGDDPSNYERARNRIWALDAELEAYATSRSIMVYVFSQQIIEQQLACLVEPPLLALDAREYEPLKALPHEFWPNNQMMLLDMVPKSRDLAVPGLASRHDTAKLCESLLKSLLQTTAQSLPEALDRLSPNAAQDLLPIMPSMKDPRRGGRLNPNRVRTRGITEHIMEDLIKAWIEWPFKPSMTDLELASESIPASVEAEVSIKAEDELAQ</sequence>
<comment type="caution">
    <text evidence="3">The sequence shown here is derived from an EMBL/GenBank/DDBJ whole genome shotgun (WGS) entry which is preliminary data.</text>
</comment>
<evidence type="ECO:0008006" key="5">
    <source>
        <dbReference type="Google" id="ProtNLM"/>
    </source>
</evidence>
<evidence type="ECO:0000313" key="4">
    <source>
        <dbReference type="Proteomes" id="UP001310594"/>
    </source>
</evidence>
<evidence type="ECO:0000313" key="3">
    <source>
        <dbReference type="EMBL" id="KAK5700014.1"/>
    </source>
</evidence>
<evidence type="ECO:0000256" key="2">
    <source>
        <dbReference type="SAM" id="MobiDB-lite"/>
    </source>
</evidence>
<feature type="region of interest" description="Disordered" evidence="2">
    <location>
        <begin position="31"/>
        <end position="51"/>
    </location>
</feature>
<dbReference type="Gene3D" id="1.10.8.100">
    <property type="entry name" value="Ribosomal RNA adenine dimethylase-like, domain 2"/>
    <property type="match status" value="1"/>
</dbReference>
<dbReference type="Gene3D" id="3.40.50.150">
    <property type="entry name" value="Vaccinia Virus protein VP39"/>
    <property type="match status" value="1"/>
</dbReference>
<dbReference type="Proteomes" id="UP001310594">
    <property type="component" value="Unassembled WGS sequence"/>
</dbReference>
<reference evidence="3" key="1">
    <citation type="submission" date="2023-08" db="EMBL/GenBank/DDBJ databases">
        <title>Black Yeasts Isolated from many extreme environments.</title>
        <authorList>
            <person name="Coleine C."/>
            <person name="Stajich J.E."/>
            <person name="Selbmann L."/>
        </authorList>
    </citation>
    <scope>NUCLEOTIDE SEQUENCE</scope>
    <source>
        <strain evidence="3">CCFEE 5810</strain>
    </source>
</reference>
<proteinExistence type="predicted"/>
<dbReference type="InterPro" id="IPR023165">
    <property type="entry name" value="rRNA_Ade_diMease-like_C"/>
</dbReference>
<protein>
    <recommendedName>
        <fullName evidence="5">rRNA adenine N(6)-methyltransferase</fullName>
    </recommendedName>
</protein>
<name>A0AAN7W958_9PEZI</name>
<dbReference type="InterPro" id="IPR029063">
    <property type="entry name" value="SAM-dependent_MTases_sf"/>
</dbReference>
<keyword evidence="1" id="KW-0175">Coiled coil</keyword>
<dbReference type="EMBL" id="JAVRQU010000008">
    <property type="protein sequence ID" value="KAK5700014.1"/>
    <property type="molecule type" value="Genomic_DNA"/>
</dbReference>